<dbReference type="Gene3D" id="3.20.20.80">
    <property type="entry name" value="Glycosidases"/>
    <property type="match status" value="1"/>
</dbReference>
<comment type="caution">
    <text evidence="1">The sequence shown here is derived from an EMBL/GenBank/DDBJ whole genome shotgun (WGS) entry which is preliminary data.</text>
</comment>
<dbReference type="AlphaFoldDB" id="X1BAS8"/>
<dbReference type="EMBL" id="BART01004288">
    <property type="protein sequence ID" value="GAG69076.1"/>
    <property type="molecule type" value="Genomic_DNA"/>
</dbReference>
<evidence type="ECO:0000313" key="1">
    <source>
        <dbReference type="EMBL" id="GAG69076.1"/>
    </source>
</evidence>
<proteinExistence type="predicted"/>
<sequence length="160" mass="18069">KYQFGSQFILSNDQQAQYLVREFLINLYQGIPVSIWYDWCNDGTNPDEREHNFGTVTHDLKPKAAYLAAKTLSSTLKGYRIEKRLDLGSANDFALKLTKNGNEALAFWTVSKSHQLSFPLPPGKGMLINLLGDKTKLSWKTDGLKLTVSQSPQYLLIKGK</sequence>
<dbReference type="InterPro" id="IPR017853">
    <property type="entry name" value="GH"/>
</dbReference>
<protein>
    <submittedName>
        <fullName evidence="1">Uncharacterized protein</fullName>
    </submittedName>
</protein>
<reference evidence="1" key="1">
    <citation type="journal article" date="2014" name="Front. Microbiol.">
        <title>High frequency of phylogenetically diverse reductive dehalogenase-homologous genes in deep subseafloor sedimentary metagenomes.</title>
        <authorList>
            <person name="Kawai M."/>
            <person name="Futagami T."/>
            <person name="Toyoda A."/>
            <person name="Takaki Y."/>
            <person name="Nishi S."/>
            <person name="Hori S."/>
            <person name="Arai W."/>
            <person name="Tsubouchi T."/>
            <person name="Morono Y."/>
            <person name="Uchiyama I."/>
            <person name="Ito T."/>
            <person name="Fujiyama A."/>
            <person name="Inagaki F."/>
            <person name="Takami H."/>
        </authorList>
    </citation>
    <scope>NUCLEOTIDE SEQUENCE</scope>
    <source>
        <strain evidence="1">Expedition CK06-06</strain>
    </source>
</reference>
<accession>X1BAS8</accession>
<dbReference type="SUPFAM" id="SSF51445">
    <property type="entry name" value="(Trans)glycosidases"/>
    <property type="match status" value="1"/>
</dbReference>
<gene>
    <name evidence="1" type="ORF">S01H4_10918</name>
</gene>
<feature type="non-terminal residue" evidence="1">
    <location>
        <position position="1"/>
    </location>
</feature>
<name>X1BAS8_9ZZZZ</name>
<organism evidence="1">
    <name type="scientific">marine sediment metagenome</name>
    <dbReference type="NCBI Taxonomy" id="412755"/>
    <lineage>
        <taxon>unclassified sequences</taxon>
        <taxon>metagenomes</taxon>
        <taxon>ecological metagenomes</taxon>
    </lineage>
</organism>